<comment type="caution">
    <text evidence="1">The sequence shown here is derived from an EMBL/GenBank/DDBJ whole genome shotgun (WGS) entry which is preliminary data.</text>
</comment>
<dbReference type="EMBL" id="CASHSV030000109">
    <property type="protein sequence ID" value="CAJ2647730.1"/>
    <property type="molecule type" value="Genomic_DNA"/>
</dbReference>
<evidence type="ECO:0000313" key="1">
    <source>
        <dbReference type="EMBL" id="CAJ2647730.1"/>
    </source>
</evidence>
<reference evidence="1" key="1">
    <citation type="submission" date="2023-10" db="EMBL/GenBank/DDBJ databases">
        <authorList>
            <person name="Rodriguez Cubillos JULIANA M."/>
            <person name="De Vega J."/>
        </authorList>
    </citation>
    <scope>NUCLEOTIDE SEQUENCE</scope>
</reference>
<protein>
    <submittedName>
        <fullName evidence="1">Uncharacterized protein</fullName>
    </submittedName>
</protein>
<accession>A0ACB0JRK9</accession>
<evidence type="ECO:0000313" key="2">
    <source>
        <dbReference type="Proteomes" id="UP001177021"/>
    </source>
</evidence>
<dbReference type="Proteomes" id="UP001177021">
    <property type="component" value="Unassembled WGS sequence"/>
</dbReference>
<sequence length="72" mass="8532">MCTRQLCGIEDVCAMSAFFLPLGKIWFFHYVTVIRHRHSTYSKEKLDEVQEEWATHMVEDVINDAKRLQKNS</sequence>
<proteinExistence type="predicted"/>
<name>A0ACB0JRK9_TRIPR</name>
<keyword evidence="2" id="KW-1185">Reference proteome</keyword>
<gene>
    <name evidence="1" type="ORF">MILVUS5_LOCUS16191</name>
</gene>
<organism evidence="1 2">
    <name type="scientific">Trifolium pratense</name>
    <name type="common">Red clover</name>
    <dbReference type="NCBI Taxonomy" id="57577"/>
    <lineage>
        <taxon>Eukaryota</taxon>
        <taxon>Viridiplantae</taxon>
        <taxon>Streptophyta</taxon>
        <taxon>Embryophyta</taxon>
        <taxon>Tracheophyta</taxon>
        <taxon>Spermatophyta</taxon>
        <taxon>Magnoliopsida</taxon>
        <taxon>eudicotyledons</taxon>
        <taxon>Gunneridae</taxon>
        <taxon>Pentapetalae</taxon>
        <taxon>rosids</taxon>
        <taxon>fabids</taxon>
        <taxon>Fabales</taxon>
        <taxon>Fabaceae</taxon>
        <taxon>Papilionoideae</taxon>
        <taxon>50 kb inversion clade</taxon>
        <taxon>NPAAA clade</taxon>
        <taxon>Hologalegina</taxon>
        <taxon>IRL clade</taxon>
        <taxon>Trifolieae</taxon>
        <taxon>Trifolium</taxon>
    </lineage>
</organism>